<keyword evidence="3" id="KW-0255">Endonuclease</keyword>
<organism evidence="3 4">
    <name type="scientific">Pseudoalteromonas denitrificans DSM 6059</name>
    <dbReference type="NCBI Taxonomy" id="1123010"/>
    <lineage>
        <taxon>Bacteria</taxon>
        <taxon>Pseudomonadati</taxon>
        <taxon>Pseudomonadota</taxon>
        <taxon>Gammaproteobacteria</taxon>
        <taxon>Alteromonadales</taxon>
        <taxon>Pseudoalteromonadaceae</taxon>
        <taxon>Pseudoalteromonas</taxon>
    </lineage>
</organism>
<dbReference type="SUPFAM" id="SSF56219">
    <property type="entry name" value="DNase I-like"/>
    <property type="match status" value="1"/>
</dbReference>
<proteinExistence type="predicted"/>
<dbReference type="Pfam" id="PF03372">
    <property type="entry name" value="Exo_endo_phos"/>
    <property type="match status" value="1"/>
</dbReference>
<dbReference type="GO" id="GO:0004527">
    <property type="term" value="F:exonuclease activity"/>
    <property type="evidence" value="ECO:0007669"/>
    <property type="project" value="UniProtKB-KW"/>
</dbReference>
<evidence type="ECO:0000313" key="3">
    <source>
        <dbReference type="EMBL" id="SFC96533.1"/>
    </source>
</evidence>
<dbReference type="RefSeq" id="WP_091985946.1">
    <property type="nucleotide sequence ID" value="NZ_FOLO01000025.1"/>
</dbReference>
<dbReference type="OrthoDB" id="5902906at2"/>
<dbReference type="GO" id="GO:0004519">
    <property type="term" value="F:endonuclease activity"/>
    <property type="evidence" value="ECO:0007669"/>
    <property type="project" value="UniProtKB-KW"/>
</dbReference>
<protein>
    <submittedName>
        <fullName evidence="3">Uncharacterized conserved protein YafD, endonuclease/exonuclease/phosphatase (EEP) superfamily</fullName>
    </submittedName>
</protein>
<keyword evidence="4" id="KW-1185">Reference proteome</keyword>
<feature type="transmembrane region" description="Helical" evidence="1">
    <location>
        <begin position="59"/>
        <end position="76"/>
    </location>
</feature>
<reference evidence="3 4" key="1">
    <citation type="submission" date="2016-10" db="EMBL/GenBank/DDBJ databases">
        <authorList>
            <person name="de Groot N.N."/>
        </authorList>
    </citation>
    <scope>NUCLEOTIDE SEQUENCE [LARGE SCALE GENOMIC DNA]</scope>
    <source>
        <strain evidence="3 4">DSM 6059</strain>
    </source>
</reference>
<dbReference type="InterPro" id="IPR036691">
    <property type="entry name" value="Endo/exonu/phosph_ase_sf"/>
</dbReference>
<keyword evidence="1" id="KW-0812">Transmembrane</keyword>
<evidence type="ECO:0000313" key="4">
    <source>
        <dbReference type="Proteomes" id="UP000198862"/>
    </source>
</evidence>
<accession>A0A1I1NP45</accession>
<evidence type="ECO:0000259" key="2">
    <source>
        <dbReference type="Pfam" id="PF03372"/>
    </source>
</evidence>
<dbReference type="Proteomes" id="UP000198862">
    <property type="component" value="Unassembled WGS sequence"/>
</dbReference>
<keyword evidence="1" id="KW-0472">Membrane</keyword>
<name>A0A1I1NP45_9GAMM</name>
<dbReference type="AlphaFoldDB" id="A0A1I1NP45"/>
<dbReference type="InterPro" id="IPR005135">
    <property type="entry name" value="Endo/exonuclease/phosphatase"/>
</dbReference>
<feature type="transmembrane region" description="Helical" evidence="1">
    <location>
        <begin position="34"/>
        <end position="52"/>
    </location>
</feature>
<keyword evidence="3" id="KW-0378">Hydrolase</keyword>
<keyword evidence="3" id="KW-0269">Exonuclease</keyword>
<dbReference type="EMBL" id="FOLO01000025">
    <property type="protein sequence ID" value="SFC96533.1"/>
    <property type="molecule type" value="Genomic_DNA"/>
</dbReference>
<dbReference type="Gene3D" id="3.60.10.10">
    <property type="entry name" value="Endonuclease/exonuclease/phosphatase"/>
    <property type="match status" value="1"/>
</dbReference>
<feature type="domain" description="Endonuclease/exonuclease/phosphatase" evidence="2">
    <location>
        <begin position="98"/>
        <end position="301"/>
    </location>
</feature>
<keyword evidence="3" id="KW-0540">Nuclease</keyword>
<evidence type="ECO:0000256" key="1">
    <source>
        <dbReference type="SAM" id="Phobius"/>
    </source>
</evidence>
<keyword evidence="1" id="KW-1133">Transmembrane helix</keyword>
<sequence length="313" mass="36595">MIKFIFIVFYILLLLTQGLSFFELPWWLDNLSNIMYIWMALLIISTPFLFLILNKHAGLSTLPAVILILIQSYQLMSKPHSPENETGFYQVIQANLSYYNENLPQVFSEFNDIDPDFVFLFEFNDKKRDEFALYANGKHMYGYEEIQGFPAGIAVVSKLPIVFSHLHEFNGKSAKILELKLFDKNLNHVIQIYLLHPPSPRNENNWRIRNQLFVELQSLIKNSAHKSILIAGDMNVSPWSYYYPKFSGFSPCYQGQFKFKSWQYKNTLPMSLITSLIDHCFYNSGLNLKKYDHINIDGSDHQALVYQLQLMLK</sequence>
<dbReference type="STRING" id="1123010.SAMN02745724_03068"/>
<gene>
    <name evidence="3" type="ORF">SAMN02745724_03068</name>
</gene>